<dbReference type="RefSeq" id="WP_167272573.1">
    <property type="nucleotide sequence ID" value="NZ_JAASQJ010000003.1"/>
</dbReference>
<evidence type="ECO:0000313" key="3">
    <source>
        <dbReference type="Proteomes" id="UP001179181"/>
    </source>
</evidence>
<protein>
    <submittedName>
        <fullName evidence="2">Circadian clock protein KaiB</fullName>
    </submittedName>
</protein>
<dbReference type="SMART" id="SM01248">
    <property type="entry name" value="KaiB"/>
    <property type="match status" value="1"/>
</dbReference>
<evidence type="ECO:0000313" key="2">
    <source>
        <dbReference type="EMBL" id="NIJ54420.1"/>
    </source>
</evidence>
<dbReference type="Gene3D" id="3.40.30.10">
    <property type="entry name" value="Glutaredoxin"/>
    <property type="match status" value="1"/>
</dbReference>
<dbReference type="PANTHER" id="PTHR41709:SF2">
    <property type="entry name" value="CIRCADIAN CLOCK PROTEIN KAIB2"/>
    <property type="match status" value="1"/>
</dbReference>
<accession>A0ABX0URR9</accession>
<proteinExistence type="predicted"/>
<comment type="caution">
    <text evidence="2">The sequence shown here is derived from an EMBL/GenBank/DDBJ whole genome shotgun (WGS) entry which is preliminary data.</text>
</comment>
<keyword evidence="3" id="KW-1185">Reference proteome</keyword>
<dbReference type="InterPro" id="IPR036249">
    <property type="entry name" value="Thioredoxin-like_sf"/>
</dbReference>
<dbReference type="CDD" id="cd02978">
    <property type="entry name" value="KaiB_like"/>
    <property type="match status" value="1"/>
</dbReference>
<evidence type="ECO:0000259" key="1">
    <source>
        <dbReference type="SMART" id="SM01248"/>
    </source>
</evidence>
<dbReference type="InterPro" id="IPR039022">
    <property type="entry name" value="KaiB-like"/>
</dbReference>
<dbReference type="PANTHER" id="PTHR41709">
    <property type="entry name" value="KAIB-LIKE PROTEIN 1"/>
    <property type="match status" value="1"/>
</dbReference>
<feature type="domain" description="KaiB" evidence="1">
    <location>
        <begin position="19"/>
        <end position="100"/>
    </location>
</feature>
<dbReference type="Pfam" id="PF07689">
    <property type="entry name" value="KaiB"/>
    <property type="match status" value="1"/>
</dbReference>
<name>A0ABX0URR9_9BACT</name>
<sequence>MNSETQPQSDEEEERYVLRLFIIGASLNSMRAVANLKEICEKYIKDNYSLEIVDVHQEKSIAAKEQLIALPMLIKLSPSPERRLIGDMSDTPKVLKGLGISQM</sequence>
<dbReference type="InterPro" id="IPR011649">
    <property type="entry name" value="KaiB_domain"/>
</dbReference>
<dbReference type="SUPFAM" id="SSF52833">
    <property type="entry name" value="Thioredoxin-like"/>
    <property type="match status" value="1"/>
</dbReference>
<dbReference type="Proteomes" id="UP001179181">
    <property type="component" value="Unassembled WGS sequence"/>
</dbReference>
<organism evidence="2 3">
    <name type="scientific">Dyadobacter arcticus</name>
    <dbReference type="NCBI Taxonomy" id="1078754"/>
    <lineage>
        <taxon>Bacteria</taxon>
        <taxon>Pseudomonadati</taxon>
        <taxon>Bacteroidota</taxon>
        <taxon>Cytophagia</taxon>
        <taxon>Cytophagales</taxon>
        <taxon>Spirosomataceae</taxon>
        <taxon>Dyadobacter</taxon>
    </lineage>
</organism>
<reference evidence="2 3" key="1">
    <citation type="submission" date="2020-03" db="EMBL/GenBank/DDBJ databases">
        <title>Genomic Encyclopedia of Type Strains, Phase IV (KMG-IV): sequencing the most valuable type-strain genomes for metagenomic binning, comparative biology and taxonomic classification.</title>
        <authorList>
            <person name="Goeker M."/>
        </authorList>
    </citation>
    <scope>NUCLEOTIDE SEQUENCE [LARGE SCALE GENOMIC DNA]</scope>
    <source>
        <strain evidence="2 3">DSM 102865</strain>
    </source>
</reference>
<dbReference type="EMBL" id="JAASQJ010000003">
    <property type="protein sequence ID" value="NIJ54420.1"/>
    <property type="molecule type" value="Genomic_DNA"/>
</dbReference>
<gene>
    <name evidence="2" type="ORF">FHS68_003602</name>
</gene>